<feature type="compositionally biased region" description="Basic and acidic residues" evidence="2">
    <location>
        <begin position="556"/>
        <end position="570"/>
    </location>
</feature>
<name>A0A5C3DRH8_9BASI</name>
<dbReference type="GO" id="GO:0005634">
    <property type="term" value="C:nucleus"/>
    <property type="evidence" value="ECO:0007669"/>
    <property type="project" value="TreeGrafter"/>
</dbReference>
<dbReference type="AlphaFoldDB" id="A0A5C3DRH8"/>
<feature type="region of interest" description="Disordered" evidence="2">
    <location>
        <begin position="124"/>
        <end position="206"/>
    </location>
</feature>
<accession>A0A5C3DRH8</accession>
<sequence>MTSDTLHDLDPSFQWNTSYLTQLQHIADTDEFQHDDEQSQPPVPSSLPASSSSSSVVAGASGAYDWPMLKDAIKYRIRVCLEESFGQERPLVLHPAAALIPYQEPGYSVSAVQERAAAGLMRLRPTVPGSTGQEDGDDAETSQPTSASEEEERPTPVLLETSSSPTEEDGAASQSLPPGCPTVDPETGLYQPPDVAPADTKDFYPYKRPNLTRTSIQPLSSEEITTHTRILFSMLDDFDLQPPFTIQRLAELMVDPTAHYNSAVKWISALKRCLSVTATRDAFPISPVQAPIGLTGVNGSHDEEEGGGSATDMSEVEMDRLDGLPPTRSRSSSVASNTNAEPLFSPIPFVVRDENGLLTHSQENGDQVMGQAGENGGLMEQIPDLELGGADRTQNSDSVLPPKEVVDVAPAASISTEKEEEEQVDEVMAEAADDQPVQQVSNSTPAAATSVAERQGSVAAAVEATTTSTSPSTTATATTSTEPLGIPQGQVDELDNPDQSLHALTSTTTTTTTTTTESDSAATSKDKKSPITSAEESKSVESEPETPETPASVSEQETKQNSDQDSDTLRSSKRRKSLASIHDVRE</sequence>
<evidence type="ECO:0000256" key="2">
    <source>
        <dbReference type="SAM" id="MobiDB-lite"/>
    </source>
</evidence>
<evidence type="ECO:0000256" key="1">
    <source>
        <dbReference type="ARBA" id="ARBA00009207"/>
    </source>
</evidence>
<dbReference type="GO" id="GO:0019888">
    <property type="term" value="F:protein phosphatase regulator activity"/>
    <property type="evidence" value="ECO:0007669"/>
    <property type="project" value="InterPro"/>
</dbReference>
<feature type="compositionally biased region" description="Basic and acidic residues" evidence="2">
    <location>
        <begin position="524"/>
        <end position="541"/>
    </location>
</feature>
<evidence type="ECO:0000313" key="4">
    <source>
        <dbReference type="Proteomes" id="UP000324022"/>
    </source>
</evidence>
<reference evidence="3 4" key="1">
    <citation type="submission" date="2018-03" db="EMBL/GenBank/DDBJ databases">
        <authorList>
            <person name="Guldener U."/>
        </authorList>
    </citation>
    <scope>NUCLEOTIDE SEQUENCE [LARGE SCALE GENOMIC DNA]</scope>
    <source>
        <strain evidence="3 4">NBRC100155</strain>
    </source>
</reference>
<feature type="region of interest" description="Disordered" evidence="2">
    <location>
        <begin position="294"/>
        <end position="315"/>
    </location>
</feature>
<feature type="compositionally biased region" description="Low complexity" evidence="2">
    <location>
        <begin position="505"/>
        <end position="523"/>
    </location>
</feature>
<dbReference type="EMBL" id="OOIN01000002">
    <property type="protein sequence ID" value="SPO21043.1"/>
    <property type="molecule type" value="Genomic_DNA"/>
</dbReference>
<feature type="compositionally biased region" description="Low complexity" evidence="2">
    <location>
        <begin position="457"/>
        <end position="483"/>
    </location>
</feature>
<feature type="compositionally biased region" description="Polar residues" evidence="2">
    <location>
        <begin position="328"/>
        <end position="339"/>
    </location>
</feature>
<protein>
    <submittedName>
        <fullName evidence="3">Uncharacterized protein</fullName>
    </submittedName>
</protein>
<dbReference type="Proteomes" id="UP000324022">
    <property type="component" value="Unassembled WGS sequence"/>
</dbReference>
<feature type="region of interest" description="Disordered" evidence="2">
    <location>
        <begin position="320"/>
        <end position="339"/>
    </location>
</feature>
<evidence type="ECO:0000313" key="3">
    <source>
        <dbReference type="EMBL" id="SPO21043.1"/>
    </source>
</evidence>
<gene>
    <name evidence="3" type="ORF">UTRI_00520</name>
</gene>
<dbReference type="PANTHER" id="PTHR16487">
    <property type="entry name" value="PPP4R2-RELATED PROTEIN"/>
    <property type="match status" value="1"/>
</dbReference>
<dbReference type="InterPro" id="IPR015267">
    <property type="entry name" value="PPP4R2"/>
</dbReference>
<dbReference type="GO" id="GO:0030289">
    <property type="term" value="C:protein phosphatase 4 complex"/>
    <property type="evidence" value="ECO:0007669"/>
    <property type="project" value="InterPro"/>
</dbReference>
<organism evidence="3 4">
    <name type="scientific">Ustilago trichophora</name>
    <dbReference type="NCBI Taxonomy" id="86804"/>
    <lineage>
        <taxon>Eukaryota</taxon>
        <taxon>Fungi</taxon>
        <taxon>Dikarya</taxon>
        <taxon>Basidiomycota</taxon>
        <taxon>Ustilaginomycotina</taxon>
        <taxon>Ustilaginomycetes</taxon>
        <taxon>Ustilaginales</taxon>
        <taxon>Ustilaginaceae</taxon>
        <taxon>Ustilago</taxon>
    </lineage>
</organism>
<keyword evidence="4" id="KW-1185">Reference proteome</keyword>
<comment type="similarity">
    <text evidence="1">Belongs to the PPP4R2 family.</text>
</comment>
<feature type="region of interest" description="Disordered" evidence="2">
    <location>
        <begin position="432"/>
        <end position="586"/>
    </location>
</feature>
<feature type="region of interest" description="Disordered" evidence="2">
    <location>
        <begin position="31"/>
        <end position="54"/>
    </location>
</feature>
<dbReference type="PANTHER" id="PTHR16487:SF0">
    <property type="entry name" value="PROTEIN PHOSPHATASE 4 REGULATORY SUBUNIT 2-RELATED"/>
    <property type="match status" value="1"/>
</dbReference>
<proteinExistence type="inferred from homology"/>
<dbReference type="GO" id="GO:0005737">
    <property type="term" value="C:cytoplasm"/>
    <property type="evidence" value="ECO:0007669"/>
    <property type="project" value="TreeGrafter"/>
</dbReference>
<dbReference type="OrthoDB" id="341898at2759"/>
<feature type="compositionally biased region" description="Polar residues" evidence="2">
    <location>
        <begin position="436"/>
        <end position="447"/>
    </location>
</feature>